<dbReference type="EMBL" id="JADCNN020000021">
    <property type="protein sequence ID" value="MBM6997649.1"/>
    <property type="molecule type" value="Genomic_DNA"/>
</dbReference>
<proteinExistence type="predicted"/>
<reference evidence="2 3" key="1">
    <citation type="submission" date="2021-01" db="EMBL/GenBank/DDBJ databases">
        <title>Paenibacillus sp.nov. isolated from the rhizosphere soil of tomato plant.</title>
        <authorList>
            <person name="Thin K.K."/>
            <person name="Zhang X."/>
            <person name="He S."/>
        </authorList>
    </citation>
    <scope>NUCLEOTIDE SEQUENCE [LARGE SCALE GENOMIC DNA]</scope>
    <source>
        <strain evidence="2 3">DXFW5</strain>
    </source>
</reference>
<keyword evidence="3" id="KW-1185">Reference proteome</keyword>
<dbReference type="Proteomes" id="UP001516620">
    <property type="component" value="Unassembled WGS sequence"/>
</dbReference>
<evidence type="ECO:0000313" key="3">
    <source>
        <dbReference type="Proteomes" id="UP001516620"/>
    </source>
</evidence>
<comment type="caution">
    <text evidence="2">The sequence shown here is derived from an EMBL/GenBank/DDBJ whole genome shotgun (WGS) entry which is preliminary data.</text>
</comment>
<accession>A0ABS2HC62</accession>
<sequence length="194" mass="21959">METTICPWCQTEIVWDEELGPEEECPHCQNELKGYRTVNISLGQDDEFEENDHPFQDRKHRHDEDDEEMDGDSLWEEEGEVHLGAVRRIEAFTASGGDLLKYETGVEKLLDGQDEVPECPHCREYMVYAGKQKLTALDGGFVAAIPAGGDRPLLSEDAEMNVYVCSACFHVSRFLNEASRIAMIRTISGEEDNE</sequence>
<dbReference type="RefSeq" id="WP_193418361.1">
    <property type="nucleotide sequence ID" value="NZ_JADCNN020000021.1"/>
</dbReference>
<gene>
    <name evidence="2" type="ORF">IM700_018465</name>
</gene>
<protein>
    <submittedName>
        <fullName evidence="2">Uncharacterized protein</fullName>
    </submittedName>
</protein>
<evidence type="ECO:0000313" key="2">
    <source>
        <dbReference type="EMBL" id="MBM6997649.1"/>
    </source>
</evidence>
<feature type="region of interest" description="Disordered" evidence="1">
    <location>
        <begin position="47"/>
        <end position="72"/>
    </location>
</feature>
<name>A0ABS2HC62_9BACL</name>
<organism evidence="2 3">
    <name type="scientific">Paenibacillus rhizolycopersici</name>
    <dbReference type="NCBI Taxonomy" id="2780073"/>
    <lineage>
        <taxon>Bacteria</taxon>
        <taxon>Bacillati</taxon>
        <taxon>Bacillota</taxon>
        <taxon>Bacilli</taxon>
        <taxon>Bacillales</taxon>
        <taxon>Paenibacillaceae</taxon>
        <taxon>Paenibacillus</taxon>
    </lineage>
</organism>
<evidence type="ECO:0000256" key="1">
    <source>
        <dbReference type="SAM" id="MobiDB-lite"/>
    </source>
</evidence>